<dbReference type="EMBL" id="BAAFST010000002">
    <property type="protein sequence ID" value="GAB1287217.1"/>
    <property type="molecule type" value="Genomic_DNA"/>
</dbReference>
<organism evidence="1 2">
    <name type="scientific">Apodemus speciosus</name>
    <name type="common">Large Japanese field mouse</name>
    <dbReference type="NCBI Taxonomy" id="105296"/>
    <lineage>
        <taxon>Eukaryota</taxon>
        <taxon>Metazoa</taxon>
        <taxon>Chordata</taxon>
        <taxon>Craniata</taxon>
        <taxon>Vertebrata</taxon>
        <taxon>Euteleostomi</taxon>
        <taxon>Mammalia</taxon>
        <taxon>Eutheria</taxon>
        <taxon>Euarchontoglires</taxon>
        <taxon>Glires</taxon>
        <taxon>Rodentia</taxon>
        <taxon>Myomorpha</taxon>
        <taxon>Muroidea</taxon>
        <taxon>Muridae</taxon>
        <taxon>Murinae</taxon>
        <taxon>Apodemus</taxon>
    </lineage>
</organism>
<evidence type="ECO:0000313" key="2">
    <source>
        <dbReference type="Proteomes" id="UP001623349"/>
    </source>
</evidence>
<reference evidence="1 2" key="1">
    <citation type="submission" date="2024-08" db="EMBL/GenBank/DDBJ databases">
        <title>The draft genome of Apodemus speciosus.</title>
        <authorList>
            <person name="Nabeshima K."/>
            <person name="Suzuki S."/>
            <person name="Onuma M."/>
        </authorList>
    </citation>
    <scope>NUCLEOTIDE SEQUENCE [LARGE SCALE GENOMIC DNA]</scope>
    <source>
        <strain evidence="1">IB14-021</strain>
    </source>
</reference>
<accession>A0ABQ0EJG7</accession>
<comment type="caution">
    <text evidence="1">The sequence shown here is derived from an EMBL/GenBank/DDBJ whole genome shotgun (WGS) entry which is preliminary data.</text>
</comment>
<proteinExistence type="predicted"/>
<keyword evidence="2" id="KW-1185">Reference proteome</keyword>
<evidence type="ECO:0000313" key="1">
    <source>
        <dbReference type="EMBL" id="GAB1287217.1"/>
    </source>
</evidence>
<sequence length="37" mass="3992">MAALAALAKKVWSARRLLVLLLVPLALLPILFALPPK</sequence>
<protein>
    <recommendedName>
        <fullName evidence="3">ABC transporter permease</fullName>
    </recommendedName>
</protein>
<name>A0ABQ0EJG7_APOSI</name>
<gene>
    <name evidence="1" type="ORF">APTSU1_000244700</name>
</gene>
<dbReference type="Proteomes" id="UP001623349">
    <property type="component" value="Unassembled WGS sequence"/>
</dbReference>
<evidence type="ECO:0008006" key="3">
    <source>
        <dbReference type="Google" id="ProtNLM"/>
    </source>
</evidence>